<protein>
    <submittedName>
        <fullName evidence="3">PAS domain S-box-containing protein/diguanylate cyclase (GGDEF)-like protein</fullName>
    </submittedName>
</protein>
<dbReference type="InterPro" id="IPR029787">
    <property type="entry name" value="Nucleotide_cyclase"/>
</dbReference>
<name>A0A4R2B4X1_9BACI</name>
<accession>A0A4R2B4X1</accession>
<dbReference type="Pfam" id="PF00990">
    <property type="entry name" value="GGDEF"/>
    <property type="match status" value="1"/>
</dbReference>
<dbReference type="Gene3D" id="3.30.450.20">
    <property type="entry name" value="PAS domain"/>
    <property type="match status" value="1"/>
</dbReference>
<dbReference type="EMBL" id="SLVV01000014">
    <property type="protein sequence ID" value="TCN20424.1"/>
    <property type="molecule type" value="Genomic_DNA"/>
</dbReference>
<dbReference type="PANTHER" id="PTHR44757:SF2">
    <property type="entry name" value="BIOFILM ARCHITECTURE MAINTENANCE PROTEIN MBAA"/>
    <property type="match status" value="1"/>
</dbReference>
<evidence type="ECO:0000313" key="3">
    <source>
        <dbReference type="EMBL" id="TCN20424.1"/>
    </source>
</evidence>
<dbReference type="Gene3D" id="3.30.70.270">
    <property type="match status" value="1"/>
</dbReference>
<keyword evidence="1" id="KW-1133">Transmembrane helix</keyword>
<dbReference type="NCBIfam" id="TIGR00229">
    <property type="entry name" value="sensory_box"/>
    <property type="match status" value="1"/>
</dbReference>
<proteinExistence type="predicted"/>
<organism evidence="3 4">
    <name type="scientific">Mesobacillus foraminis</name>
    <dbReference type="NCBI Taxonomy" id="279826"/>
    <lineage>
        <taxon>Bacteria</taxon>
        <taxon>Bacillati</taxon>
        <taxon>Bacillota</taxon>
        <taxon>Bacilli</taxon>
        <taxon>Bacillales</taxon>
        <taxon>Bacillaceae</taxon>
        <taxon>Mesobacillus</taxon>
    </lineage>
</organism>
<dbReference type="SUPFAM" id="SSF55073">
    <property type="entry name" value="Nucleotide cyclase"/>
    <property type="match status" value="1"/>
</dbReference>
<dbReference type="NCBIfam" id="TIGR00254">
    <property type="entry name" value="GGDEF"/>
    <property type="match status" value="1"/>
</dbReference>
<evidence type="ECO:0000256" key="1">
    <source>
        <dbReference type="SAM" id="Phobius"/>
    </source>
</evidence>
<reference evidence="3 4" key="1">
    <citation type="journal article" date="2015" name="Stand. Genomic Sci.">
        <title>Genomic Encyclopedia of Bacterial and Archaeal Type Strains, Phase III: the genomes of soil and plant-associated and newly described type strains.</title>
        <authorList>
            <person name="Whitman W.B."/>
            <person name="Woyke T."/>
            <person name="Klenk H.P."/>
            <person name="Zhou Y."/>
            <person name="Lilburn T.G."/>
            <person name="Beck B.J."/>
            <person name="De Vos P."/>
            <person name="Vandamme P."/>
            <person name="Eisen J.A."/>
            <person name="Garrity G."/>
            <person name="Hugenholtz P."/>
            <person name="Kyrpides N.C."/>
        </authorList>
    </citation>
    <scope>NUCLEOTIDE SEQUENCE [LARGE SCALE GENOMIC DNA]</scope>
    <source>
        <strain evidence="3 4">CV53</strain>
    </source>
</reference>
<dbReference type="PROSITE" id="PS50887">
    <property type="entry name" value="GGDEF"/>
    <property type="match status" value="1"/>
</dbReference>
<dbReference type="InterPro" id="IPR035965">
    <property type="entry name" value="PAS-like_dom_sf"/>
</dbReference>
<dbReference type="RefSeq" id="WP_158287180.1">
    <property type="nucleotide sequence ID" value="NZ_JABUHM010000012.1"/>
</dbReference>
<dbReference type="SMART" id="SM00267">
    <property type="entry name" value="GGDEF"/>
    <property type="match status" value="1"/>
</dbReference>
<dbReference type="InterPro" id="IPR013655">
    <property type="entry name" value="PAS_fold_3"/>
</dbReference>
<dbReference type="SUPFAM" id="SSF55785">
    <property type="entry name" value="PYP-like sensor domain (PAS domain)"/>
    <property type="match status" value="1"/>
</dbReference>
<dbReference type="CDD" id="cd01949">
    <property type="entry name" value="GGDEF"/>
    <property type="match status" value="1"/>
</dbReference>
<dbReference type="InterPro" id="IPR000014">
    <property type="entry name" value="PAS"/>
</dbReference>
<comment type="caution">
    <text evidence="3">The sequence shown here is derived from an EMBL/GenBank/DDBJ whole genome shotgun (WGS) entry which is preliminary data.</text>
</comment>
<dbReference type="Pfam" id="PF08447">
    <property type="entry name" value="PAS_3"/>
    <property type="match status" value="1"/>
</dbReference>
<dbReference type="PANTHER" id="PTHR44757">
    <property type="entry name" value="DIGUANYLATE CYCLASE DGCP"/>
    <property type="match status" value="1"/>
</dbReference>
<feature type="domain" description="GGDEF" evidence="2">
    <location>
        <begin position="183"/>
        <end position="314"/>
    </location>
</feature>
<keyword evidence="4" id="KW-1185">Reference proteome</keyword>
<evidence type="ECO:0000313" key="4">
    <source>
        <dbReference type="Proteomes" id="UP000295689"/>
    </source>
</evidence>
<keyword evidence="1" id="KW-0472">Membrane</keyword>
<dbReference type="InterPro" id="IPR052155">
    <property type="entry name" value="Biofilm_reg_signaling"/>
</dbReference>
<dbReference type="InterPro" id="IPR000160">
    <property type="entry name" value="GGDEF_dom"/>
</dbReference>
<dbReference type="AlphaFoldDB" id="A0A4R2B4X1"/>
<dbReference type="Proteomes" id="UP000295689">
    <property type="component" value="Unassembled WGS sequence"/>
</dbReference>
<gene>
    <name evidence="3" type="ORF">EV146_11442</name>
</gene>
<dbReference type="InterPro" id="IPR043128">
    <property type="entry name" value="Rev_trsase/Diguanyl_cyclase"/>
</dbReference>
<feature type="transmembrane region" description="Helical" evidence="1">
    <location>
        <begin position="6"/>
        <end position="24"/>
    </location>
</feature>
<keyword evidence="1" id="KW-0812">Transmembrane</keyword>
<evidence type="ECO:0000259" key="2">
    <source>
        <dbReference type="PROSITE" id="PS50887"/>
    </source>
</evidence>
<sequence>MKLTGIILLAVVVVLQVGIIIRQLKWKRNFKTIFNLIESSKDVVYHYELSKMKFKYISPSIETFLGKGVIEEAIVNPKAPFERVHPDDHEILMKKIKGDLDYSQTHIQRWKDTSGNYRWFEEYSTPIYENGQLVAIQGIMRNIDEKVKLQEELEYRIHHDPLTDIYNRAYFEKKFQELNIANVPAALIVCDLDDLKYVNDHFGHKAGDERIKDFAKLLDQHASDSITVARIGGDEFILVVTDHSEHQVSQLLVDLHREIALFNSTHPKASMKMSVGYSYTTNSAGQMDRLFSQADQNMYMDKVTKKSRIIDELIV</sequence>